<organism evidence="2 3">
    <name type="scientific">Parachaetomium inaequale</name>
    <dbReference type="NCBI Taxonomy" id="2588326"/>
    <lineage>
        <taxon>Eukaryota</taxon>
        <taxon>Fungi</taxon>
        <taxon>Dikarya</taxon>
        <taxon>Ascomycota</taxon>
        <taxon>Pezizomycotina</taxon>
        <taxon>Sordariomycetes</taxon>
        <taxon>Sordariomycetidae</taxon>
        <taxon>Sordariales</taxon>
        <taxon>Chaetomiaceae</taxon>
        <taxon>Parachaetomium</taxon>
    </lineage>
</organism>
<evidence type="ECO:0000313" key="2">
    <source>
        <dbReference type="EMBL" id="KAK4033482.1"/>
    </source>
</evidence>
<feature type="signal peptide" evidence="1">
    <location>
        <begin position="1"/>
        <end position="20"/>
    </location>
</feature>
<comment type="caution">
    <text evidence="2">The sequence shown here is derived from an EMBL/GenBank/DDBJ whole genome shotgun (WGS) entry which is preliminary data.</text>
</comment>
<reference evidence="3" key="1">
    <citation type="journal article" date="2023" name="Mol. Phylogenet. Evol.">
        <title>Genome-scale phylogeny and comparative genomics of the fungal order Sordariales.</title>
        <authorList>
            <person name="Hensen N."/>
            <person name="Bonometti L."/>
            <person name="Westerberg I."/>
            <person name="Brannstrom I.O."/>
            <person name="Guillou S."/>
            <person name="Cros-Aarteil S."/>
            <person name="Calhoun S."/>
            <person name="Haridas S."/>
            <person name="Kuo A."/>
            <person name="Mondo S."/>
            <person name="Pangilinan J."/>
            <person name="Riley R."/>
            <person name="LaButti K."/>
            <person name="Andreopoulos B."/>
            <person name="Lipzen A."/>
            <person name="Chen C."/>
            <person name="Yan M."/>
            <person name="Daum C."/>
            <person name="Ng V."/>
            <person name="Clum A."/>
            <person name="Steindorff A."/>
            <person name="Ohm R.A."/>
            <person name="Martin F."/>
            <person name="Silar P."/>
            <person name="Natvig D.O."/>
            <person name="Lalanne C."/>
            <person name="Gautier V."/>
            <person name="Ament-Velasquez S.L."/>
            <person name="Kruys A."/>
            <person name="Hutchinson M.I."/>
            <person name="Powell A.J."/>
            <person name="Barry K."/>
            <person name="Miller A.N."/>
            <person name="Grigoriev I.V."/>
            <person name="Debuchy R."/>
            <person name="Gladieux P."/>
            <person name="Hiltunen Thoren M."/>
            <person name="Johannesson H."/>
        </authorList>
    </citation>
    <scope>NUCLEOTIDE SEQUENCE [LARGE SCALE GENOMIC DNA]</scope>
    <source>
        <strain evidence="3">CBS 284.82</strain>
    </source>
</reference>
<keyword evidence="1" id="KW-0732">Signal</keyword>
<dbReference type="AlphaFoldDB" id="A0AAN6PCH1"/>
<gene>
    <name evidence="2" type="ORF">C8A01DRAFT_19572</name>
</gene>
<keyword evidence="3" id="KW-1185">Reference proteome</keyword>
<evidence type="ECO:0000313" key="3">
    <source>
        <dbReference type="Proteomes" id="UP001303115"/>
    </source>
</evidence>
<sequence length="153" mass="16528">MHQLHRSLLSLGLLTPAALGYALKGPLADRADSQYGYWDLTLTRGNAASGYRWENLAATYSGAPEAVVNCKMLYDPTVNETTRSCDEPSFSYEVDSEWPENWITVRQTVQLDGAESTPVAVVGKAQIEIECGKGATGRGCEGVVRVEATVDGN</sequence>
<accession>A0AAN6PCH1</accession>
<feature type="chain" id="PRO_5042959501" description="AA1-like domain-containing protein" evidence="1">
    <location>
        <begin position="21"/>
        <end position="153"/>
    </location>
</feature>
<dbReference type="EMBL" id="MU854527">
    <property type="protein sequence ID" value="KAK4033482.1"/>
    <property type="molecule type" value="Genomic_DNA"/>
</dbReference>
<proteinExistence type="predicted"/>
<dbReference type="Proteomes" id="UP001303115">
    <property type="component" value="Unassembled WGS sequence"/>
</dbReference>
<protein>
    <recommendedName>
        <fullName evidence="4">AA1-like domain-containing protein</fullName>
    </recommendedName>
</protein>
<evidence type="ECO:0000256" key="1">
    <source>
        <dbReference type="SAM" id="SignalP"/>
    </source>
</evidence>
<name>A0AAN6PCH1_9PEZI</name>
<evidence type="ECO:0008006" key="4">
    <source>
        <dbReference type="Google" id="ProtNLM"/>
    </source>
</evidence>